<comment type="caution">
    <text evidence="2">The sequence shown here is derived from an EMBL/GenBank/DDBJ whole genome shotgun (WGS) entry which is preliminary data.</text>
</comment>
<dbReference type="EMBL" id="JARK01001354">
    <property type="protein sequence ID" value="EYC21894.1"/>
    <property type="molecule type" value="Genomic_DNA"/>
</dbReference>
<gene>
    <name evidence="2" type="primary">Acey_s0018.g3590</name>
    <name evidence="2" type="ORF">Y032_0018g3590</name>
</gene>
<protein>
    <submittedName>
        <fullName evidence="2">Uncharacterized protein</fullName>
    </submittedName>
</protein>
<accession>A0A016V2J9</accession>
<keyword evidence="3" id="KW-1185">Reference proteome</keyword>
<feature type="compositionally biased region" description="Basic and acidic residues" evidence="1">
    <location>
        <begin position="26"/>
        <end position="52"/>
    </location>
</feature>
<reference evidence="3" key="1">
    <citation type="journal article" date="2015" name="Nat. Genet.">
        <title>The genome and transcriptome of the zoonotic hookworm Ancylostoma ceylanicum identify infection-specific gene families.</title>
        <authorList>
            <person name="Schwarz E.M."/>
            <person name="Hu Y."/>
            <person name="Antoshechkin I."/>
            <person name="Miller M.M."/>
            <person name="Sternberg P.W."/>
            <person name="Aroian R.V."/>
        </authorList>
    </citation>
    <scope>NUCLEOTIDE SEQUENCE</scope>
    <source>
        <strain evidence="3">HY135</strain>
    </source>
</reference>
<evidence type="ECO:0000313" key="2">
    <source>
        <dbReference type="EMBL" id="EYC21894.1"/>
    </source>
</evidence>
<evidence type="ECO:0000313" key="3">
    <source>
        <dbReference type="Proteomes" id="UP000024635"/>
    </source>
</evidence>
<dbReference type="Proteomes" id="UP000024635">
    <property type="component" value="Unassembled WGS sequence"/>
</dbReference>
<organism evidence="2 3">
    <name type="scientific">Ancylostoma ceylanicum</name>
    <dbReference type="NCBI Taxonomy" id="53326"/>
    <lineage>
        <taxon>Eukaryota</taxon>
        <taxon>Metazoa</taxon>
        <taxon>Ecdysozoa</taxon>
        <taxon>Nematoda</taxon>
        <taxon>Chromadorea</taxon>
        <taxon>Rhabditida</taxon>
        <taxon>Rhabditina</taxon>
        <taxon>Rhabditomorpha</taxon>
        <taxon>Strongyloidea</taxon>
        <taxon>Ancylostomatidae</taxon>
        <taxon>Ancylostomatinae</taxon>
        <taxon>Ancylostoma</taxon>
    </lineage>
</organism>
<name>A0A016V2J9_9BILA</name>
<feature type="region of interest" description="Disordered" evidence="1">
    <location>
        <begin position="21"/>
        <end position="57"/>
    </location>
</feature>
<evidence type="ECO:0000256" key="1">
    <source>
        <dbReference type="SAM" id="MobiDB-lite"/>
    </source>
</evidence>
<dbReference type="AlphaFoldDB" id="A0A016V2J9"/>
<sequence>MDGSGAWPVWAINQTKKSQSHVTLRAKGEERTRDIRQDETWERSDGETDGNGRRKTGTVKFCTKLPASLRYTD</sequence>
<proteinExistence type="predicted"/>